<dbReference type="UniPathway" id="UPA00223"/>
<keyword evidence="16" id="KW-0408">Iron</keyword>
<dbReference type="SUPFAM" id="SSF81343">
    <property type="entry name" value="Fumarate reductase respiratory complex transmembrane subunits"/>
    <property type="match status" value="1"/>
</dbReference>
<evidence type="ECO:0000256" key="8">
    <source>
        <dbReference type="ARBA" id="ARBA00022475"/>
    </source>
</evidence>
<gene>
    <name evidence="19" type="ORF">SAMN07250955_101425</name>
</gene>
<keyword evidence="20" id="KW-1185">Reference proteome</keyword>
<dbReference type="GO" id="GO:0006099">
    <property type="term" value="P:tricarboxylic acid cycle"/>
    <property type="evidence" value="ECO:0007669"/>
    <property type="project" value="UniProtKB-UniPathway"/>
</dbReference>
<dbReference type="AlphaFoldDB" id="A0A212Q5C5"/>
<keyword evidence="13" id="KW-0479">Metal-binding</keyword>
<comment type="subcellular location">
    <subcellularLocation>
        <location evidence="3">Cell inner membrane</location>
        <topology evidence="3">Multi-pass membrane protein</topology>
    </subcellularLocation>
</comment>
<evidence type="ECO:0000256" key="14">
    <source>
        <dbReference type="ARBA" id="ARBA00022982"/>
    </source>
</evidence>
<evidence type="ECO:0000256" key="9">
    <source>
        <dbReference type="ARBA" id="ARBA00022519"/>
    </source>
</evidence>
<accession>A0A212Q5C5</accession>
<keyword evidence="14" id="KW-0249">Electron transport</keyword>
<feature type="transmembrane region" description="Helical" evidence="18">
    <location>
        <begin position="58"/>
        <end position="80"/>
    </location>
</feature>
<feature type="transmembrane region" description="Helical" evidence="18">
    <location>
        <begin position="100"/>
        <end position="121"/>
    </location>
</feature>
<comment type="cofactor">
    <cofactor evidence="1">
        <name>heme</name>
        <dbReference type="ChEBI" id="CHEBI:30413"/>
    </cofactor>
</comment>
<dbReference type="GO" id="GO:0017004">
    <property type="term" value="P:cytochrome complex assembly"/>
    <property type="evidence" value="ECO:0007669"/>
    <property type="project" value="TreeGrafter"/>
</dbReference>
<evidence type="ECO:0000256" key="2">
    <source>
        <dbReference type="ARBA" id="ARBA00004050"/>
    </source>
</evidence>
<dbReference type="InterPro" id="IPR000701">
    <property type="entry name" value="SuccDH_FuR_B_TM-su"/>
</dbReference>
<keyword evidence="15 18" id="KW-1133">Transmembrane helix</keyword>
<dbReference type="GO" id="GO:0009055">
    <property type="term" value="F:electron transfer activity"/>
    <property type="evidence" value="ECO:0007669"/>
    <property type="project" value="TreeGrafter"/>
</dbReference>
<evidence type="ECO:0000256" key="1">
    <source>
        <dbReference type="ARBA" id="ARBA00001971"/>
    </source>
</evidence>
<keyword evidence="10" id="KW-0816">Tricarboxylic acid cycle</keyword>
<evidence type="ECO:0000256" key="3">
    <source>
        <dbReference type="ARBA" id="ARBA00004429"/>
    </source>
</evidence>
<protein>
    <recommendedName>
        <fullName evidence="6">Succinate dehydrogenase hydrophobic membrane anchor subunit</fullName>
    </recommendedName>
</protein>
<keyword evidence="9" id="KW-0997">Cell inner membrane</keyword>
<dbReference type="PANTHER" id="PTHR38689:SF1">
    <property type="entry name" value="SUCCINATE DEHYDROGENASE HYDROPHOBIC MEMBRANE ANCHOR SUBUNIT"/>
    <property type="match status" value="1"/>
</dbReference>
<dbReference type="NCBIfam" id="TIGR02968">
    <property type="entry name" value="succ_dehyd_anc"/>
    <property type="match status" value="1"/>
</dbReference>
<keyword evidence="17 18" id="KW-0472">Membrane</keyword>
<evidence type="ECO:0000256" key="11">
    <source>
        <dbReference type="ARBA" id="ARBA00022617"/>
    </source>
</evidence>
<sequence>MATGRNPLAMQMARGSSREGVGHWKLQRLTSIANLILIVWFVISVLALSNANYAETRAWLAAPSNTILMILLVISTYIHAPLGLQVVIEDYVHHEGAKMAALAAIKLLAVGLAVASLVAILKVSLGS</sequence>
<name>A0A212Q5C5_9PROT</name>
<evidence type="ECO:0000256" key="6">
    <source>
        <dbReference type="ARBA" id="ARBA00019425"/>
    </source>
</evidence>
<organism evidence="19 20">
    <name type="scientific">Arboricoccus pini</name>
    <dbReference type="NCBI Taxonomy" id="1963835"/>
    <lineage>
        <taxon>Bacteria</taxon>
        <taxon>Pseudomonadati</taxon>
        <taxon>Pseudomonadota</taxon>
        <taxon>Alphaproteobacteria</taxon>
        <taxon>Geminicoccales</taxon>
        <taxon>Geminicoccaceae</taxon>
        <taxon>Arboricoccus</taxon>
    </lineage>
</organism>
<evidence type="ECO:0000256" key="15">
    <source>
        <dbReference type="ARBA" id="ARBA00022989"/>
    </source>
</evidence>
<evidence type="ECO:0000313" key="19">
    <source>
        <dbReference type="EMBL" id="SNB54548.1"/>
    </source>
</evidence>
<dbReference type="CDD" id="cd03495">
    <property type="entry name" value="SQR_TypeC_SdhD_like"/>
    <property type="match status" value="1"/>
</dbReference>
<dbReference type="GO" id="GO:0005886">
    <property type="term" value="C:plasma membrane"/>
    <property type="evidence" value="ECO:0007669"/>
    <property type="project" value="UniProtKB-SubCell"/>
</dbReference>
<evidence type="ECO:0000256" key="7">
    <source>
        <dbReference type="ARBA" id="ARBA00022448"/>
    </source>
</evidence>
<dbReference type="Pfam" id="PF01127">
    <property type="entry name" value="Sdh_cyt"/>
    <property type="match status" value="1"/>
</dbReference>
<evidence type="ECO:0000256" key="10">
    <source>
        <dbReference type="ARBA" id="ARBA00022532"/>
    </source>
</evidence>
<dbReference type="RefSeq" id="WP_243389670.1">
    <property type="nucleotide sequence ID" value="NZ_FYEH01000001.1"/>
</dbReference>
<reference evidence="19 20" key="1">
    <citation type="submission" date="2017-06" db="EMBL/GenBank/DDBJ databases">
        <authorList>
            <person name="Kim H.J."/>
            <person name="Triplett B.A."/>
        </authorList>
    </citation>
    <scope>NUCLEOTIDE SEQUENCE [LARGE SCALE GENOMIC DNA]</scope>
    <source>
        <strain evidence="19 20">B29T1</strain>
    </source>
</reference>
<evidence type="ECO:0000313" key="20">
    <source>
        <dbReference type="Proteomes" id="UP000197065"/>
    </source>
</evidence>
<dbReference type="InterPro" id="IPR034804">
    <property type="entry name" value="SQR/QFR_C/D"/>
</dbReference>
<keyword evidence="7" id="KW-0813">Transport</keyword>
<dbReference type="EMBL" id="FYEH01000001">
    <property type="protein sequence ID" value="SNB54548.1"/>
    <property type="molecule type" value="Genomic_DNA"/>
</dbReference>
<dbReference type="GO" id="GO:0046872">
    <property type="term" value="F:metal ion binding"/>
    <property type="evidence" value="ECO:0007669"/>
    <property type="project" value="UniProtKB-KW"/>
</dbReference>
<dbReference type="Gene3D" id="1.20.1300.10">
    <property type="entry name" value="Fumarate reductase/succinate dehydrogenase, transmembrane subunit"/>
    <property type="match status" value="1"/>
</dbReference>
<dbReference type="InterPro" id="IPR014312">
    <property type="entry name" value="Succ_DH_anchor"/>
</dbReference>
<comment type="function">
    <text evidence="2">Membrane-anchoring subunit of succinate dehydrogenase (SDH).</text>
</comment>
<evidence type="ECO:0000256" key="16">
    <source>
        <dbReference type="ARBA" id="ARBA00023004"/>
    </source>
</evidence>
<evidence type="ECO:0000256" key="13">
    <source>
        <dbReference type="ARBA" id="ARBA00022723"/>
    </source>
</evidence>
<keyword evidence="11" id="KW-0349">Heme</keyword>
<evidence type="ECO:0000256" key="4">
    <source>
        <dbReference type="ARBA" id="ARBA00005163"/>
    </source>
</evidence>
<dbReference type="Proteomes" id="UP000197065">
    <property type="component" value="Unassembled WGS sequence"/>
</dbReference>
<dbReference type="PANTHER" id="PTHR38689">
    <property type="entry name" value="SUCCINATE DEHYDROGENASE HYDROPHOBIC MEMBRANE ANCHOR SUBUNIT"/>
    <property type="match status" value="1"/>
</dbReference>
<evidence type="ECO:0000256" key="17">
    <source>
        <dbReference type="ARBA" id="ARBA00023136"/>
    </source>
</evidence>
<comment type="subunit">
    <text evidence="5">Part of an enzyme complex containing four subunits: a flavoprotein, an iron-sulfur protein, plus two membrane-anchoring proteins, SdhC and SdhD.</text>
</comment>
<comment type="pathway">
    <text evidence="4">Carbohydrate metabolism; tricarboxylic acid cycle.</text>
</comment>
<evidence type="ECO:0000256" key="18">
    <source>
        <dbReference type="SAM" id="Phobius"/>
    </source>
</evidence>
<evidence type="ECO:0000256" key="5">
    <source>
        <dbReference type="ARBA" id="ARBA00011558"/>
    </source>
</evidence>
<evidence type="ECO:0000256" key="12">
    <source>
        <dbReference type="ARBA" id="ARBA00022692"/>
    </source>
</evidence>
<feature type="transmembrane region" description="Helical" evidence="18">
    <location>
        <begin position="32"/>
        <end position="51"/>
    </location>
</feature>
<proteinExistence type="predicted"/>
<keyword evidence="12 18" id="KW-0812">Transmembrane</keyword>
<dbReference type="GO" id="GO:0020037">
    <property type="term" value="F:heme binding"/>
    <property type="evidence" value="ECO:0007669"/>
    <property type="project" value="InterPro"/>
</dbReference>
<keyword evidence="8" id="KW-1003">Cell membrane</keyword>